<evidence type="ECO:0000259" key="6">
    <source>
        <dbReference type="SMART" id="SM00829"/>
    </source>
</evidence>
<evidence type="ECO:0000256" key="3">
    <source>
        <dbReference type="ARBA" id="ARBA00022723"/>
    </source>
</evidence>
<evidence type="ECO:0000256" key="4">
    <source>
        <dbReference type="ARBA" id="ARBA00022833"/>
    </source>
</evidence>
<dbReference type="PANTHER" id="PTHR43161">
    <property type="entry name" value="SORBITOL DEHYDROGENASE"/>
    <property type="match status" value="1"/>
</dbReference>
<evidence type="ECO:0000313" key="7">
    <source>
        <dbReference type="EMBL" id="KAB7756580.1"/>
    </source>
</evidence>
<dbReference type="Proteomes" id="UP000325690">
    <property type="component" value="Unassembled WGS sequence"/>
</dbReference>
<dbReference type="InterPro" id="IPR011032">
    <property type="entry name" value="GroES-like_sf"/>
</dbReference>
<dbReference type="Pfam" id="PF00107">
    <property type="entry name" value="ADH_zinc_N"/>
    <property type="match status" value="1"/>
</dbReference>
<evidence type="ECO:0000256" key="5">
    <source>
        <dbReference type="ARBA" id="ARBA00023002"/>
    </source>
</evidence>
<gene>
    <name evidence="7" type="ORF">MPHL21000_10925</name>
</gene>
<dbReference type="Pfam" id="PF08240">
    <property type="entry name" value="ADH_N"/>
    <property type="match status" value="1"/>
</dbReference>
<dbReference type="InterPro" id="IPR013149">
    <property type="entry name" value="ADH-like_C"/>
</dbReference>
<dbReference type="SUPFAM" id="SSF50129">
    <property type="entry name" value="GroES-like"/>
    <property type="match status" value="1"/>
</dbReference>
<dbReference type="PANTHER" id="PTHR43161:SF9">
    <property type="entry name" value="SORBITOL DEHYDROGENASE"/>
    <property type="match status" value="1"/>
</dbReference>
<name>A0A5N5V7J6_MYCPH</name>
<dbReference type="SUPFAM" id="SSF51735">
    <property type="entry name" value="NAD(P)-binding Rossmann-fold domains"/>
    <property type="match status" value="1"/>
</dbReference>
<organism evidence="7 8">
    <name type="scientific">Mycolicibacterium phlei DSM 43239 = CCUG 21000</name>
    <dbReference type="NCBI Taxonomy" id="1226750"/>
    <lineage>
        <taxon>Bacteria</taxon>
        <taxon>Bacillati</taxon>
        <taxon>Actinomycetota</taxon>
        <taxon>Actinomycetes</taxon>
        <taxon>Mycobacteriales</taxon>
        <taxon>Mycobacteriaceae</taxon>
        <taxon>Mycolicibacterium</taxon>
    </lineage>
</organism>
<comment type="cofactor">
    <cofactor evidence="1">
        <name>Zn(2+)</name>
        <dbReference type="ChEBI" id="CHEBI:29105"/>
    </cofactor>
</comment>
<keyword evidence="4" id="KW-0862">Zinc</keyword>
<keyword evidence="3" id="KW-0479">Metal-binding</keyword>
<evidence type="ECO:0000256" key="2">
    <source>
        <dbReference type="ARBA" id="ARBA00008072"/>
    </source>
</evidence>
<dbReference type="InterPro" id="IPR013154">
    <property type="entry name" value="ADH-like_N"/>
</dbReference>
<dbReference type="Gene3D" id="3.90.180.10">
    <property type="entry name" value="Medium-chain alcohol dehydrogenases, catalytic domain"/>
    <property type="match status" value="1"/>
</dbReference>
<sequence>MMLAARLHGIGDLRVGTEPEPGEPQPGWSLIRVTSVGICGSDLHWFADGGIGENRIEHPVVPGHEFAGVALTGPYAGRRVAVDPAIPCESCERCEAGDHNLCPTVEFAGHGTLDGALREYLVWPDRLLHPLPDELSDDAGALLEPLGVAIHAVDVSHLRPGADVLVVGAGPIGQLVVQVARRKGAARVYAVEPLARRQASALNAGADAAWSPAEGAEPVLDATDGRGVDVVIEVAGTDDAIGVAVAASRPGARIALAGIPSEDASSFPAAPARRKGLTFAMVRRMNDTYPRAIELARTGIDLDALVTESYGLTDAAKAFTAAAERRGDKVVIRCGRPGTSP</sequence>
<dbReference type="InterPro" id="IPR020843">
    <property type="entry name" value="ER"/>
</dbReference>
<proteinExistence type="inferred from homology"/>
<accession>A0A5N5V7J6</accession>
<evidence type="ECO:0000313" key="8">
    <source>
        <dbReference type="Proteomes" id="UP000325690"/>
    </source>
</evidence>
<dbReference type="GO" id="GO:0046872">
    <property type="term" value="F:metal ion binding"/>
    <property type="evidence" value="ECO:0007669"/>
    <property type="project" value="UniProtKB-KW"/>
</dbReference>
<dbReference type="Gene3D" id="3.40.50.720">
    <property type="entry name" value="NAD(P)-binding Rossmann-like Domain"/>
    <property type="match status" value="1"/>
</dbReference>
<dbReference type="SMART" id="SM00829">
    <property type="entry name" value="PKS_ER"/>
    <property type="match status" value="1"/>
</dbReference>
<dbReference type="InterPro" id="IPR036291">
    <property type="entry name" value="NAD(P)-bd_dom_sf"/>
</dbReference>
<reference evidence="7 8" key="1">
    <citation type="submission" date="2012-10" db="EMBL/GenBank/DDBJ databases">
        <title>The draft sequence of the Mycobacterium pheli genome.</title>
        <authorList>
            <person name="Pettersson B.M.F."/>
            <person name="Das S."/>
            <person name="Dasgupta S."/>
            <person name="Bhattacharya A."/>
            <person name="Kirsebom L.A."/>
        </authorList>
    </citation>
    <scope>NUCLEOTIDE SEQUENCE [LARGE SCALE GENOMIC DNA]</scope>
    <source>
        <strain evidence="7 8">CCUG 21000</strain>
    </source>
</reference>
<dbReference type="AlphaFoldDB" id="A0A5N5V7J6"/>
<protein>
    <submittedName>
        <fullName evidence="7">Alcohol dehydrogenase</fullName>
    </submittedName>
</protein>
<evidence type="ECO:0000256" key="1">
    <source>
        <dbReference type="ARBA" id="ARBA00001947"/>
    </source>
</evidence>
<keyword evidence="5" id="KW-0560">Oxidoreductase</keyword>
<dbReference type="EMBL" id="ANBP01000012">
    <property type="protein sequence ID" value="KAB7756580.1"/>
    <property type="molecule type" value="Genomic_DNA"/>
</dbReference>
<dbReference type="GO" id="GO:0016491">
    <property type="term" value="F:oxidoreductase activity"/>
    <property type="evidence" value="ECO:0007669"/>
    <property type="project" value="UniProtKB-KW"/>
</dbReference>
<comment type="caution">
    <text evidence="7">The sequence shown here is derived from an EMBL/GenBank/DDBJ whole genome shotgun (WGS) entry which is preliminary data.</text>
</comment>
<comment type="similarity">
    <text evidence="2">Belongs to the zinc-containing alcohol dehydrogenase family.</text>
</comment>
<feature type="domain" description="Enoyl reductase (ER)" evidence="6">
    <location>
        <begin position="9"/>
        <end position="332"/>
    </location>
</feature>
<keyword evidence="8" id="KW-1185">Reference proteome</keyword>